<dbReference type="GO" id="GO:0016740">
    <property type="term" value="F:transferase activity"/>
    <property type="evidence" value="ECO:0007669"/>
    <property type="project" value="UniProtKB-KW"/>
</dbReference>
<accession>A0A6G8ILC4</accession>
<sequence length="378" mass="43177">MITKARTCTFCVMDDSNPAIQFDERGQCNCCRDALARRPSEWWPGPEGEMRMAQLVEHLKERGKGQTYDAMIGLSGGIDSAYLAHLASRQHGLRLLAVHVDGGWNSEPAVANIESIVRGLDIDFHTHVIEWHEMRDLQVAFLKAAVLNQDMPQDHAFFATLYRTAARFGIRDFLSGVNFASESIVPPNFGYPSIDGRHIRAIHNLFGKSSLESYPIMGVWEYLWMTRARRQLTIHRPLNFIQYDKQSAQAQLKTIYGWRDYGGKHSESRFTKFYQDIYLPRKFGFDKRRLHLSSLIVAGQMTREAALAELSEPPITEQQIKRDIKFVAKKLGVTPTELIELVDAPARQHADYPNNLHLFNASRDLKTLLRASFTRGKQ</sequence>
<dbReference type="Proteomes" id="UP000503162">
    <property type="component" value="Chromosome"/>
</dbReference>
<dbReference type="KEGG" id="hcz:G9Q37_18370"/>
<organism evidence="1 2">
    <name type="scientific">Hydrogenophaga crocea</name>
    <dbReference type="NCBI Taxonomy" id="2716225"/>
    <lineage>
        <taxon>Bacteria</taxon>
        <taxon>Pseudomonadati</taxon>
        <taxon>Pseudomonadota</taxon>
        <taxon>Betaproteobacteria</taxon>
        <taxon>Burkholderiales</taxon>
        <taxon>Comamonadaceae</taxon>
        <taxon>Hydrogenophaga</taxon>
    </lineage>
</organism>
<keyword evidence="1" id="KW-0808">Transferase</keyword>
<proteinExistence type="predicted"/>
<dbReference type="NCBIfam" id="TIGR03573">
    <property type="entry name" value="WbuX"/>
    <property type="match status" value="1"/>
</dbReference>
<reference evidence="1 2" key="1">
    <citation type="submission" date="2020-03" db="EMBL/GenBank/DDBJ databases">
        <title>Hydrogenophaga sp. nov. isolated from cyanobacterial mat.</title>
        <authorList>
            <person name="Thorat V."/>
            <person name="Kirdat K."/>
            <person name="Tiwarekar B."/>
            <person name="Costa E.D."/>
            <person name="Yadav A."/>
        </authorList>
    </citation>
    <scope>NUCLEOTIDE SEQUENCE [LARGE SCALE GENOMIC DNA]</scope>
    <source>
        <strain evidence="1 2">BA0156</strain>
    </source>
</reference>
<keyword evidence="2" id="KW-1185">Reference proteome</keyword>
<dbReference type="Gene3D" id="3.40.50.620">
    <property type="entry name" value="HUPs"/>
    <property type="match status" value="1"/>
</dbReference>
<gene>
    <name evidence="1" type="ORF">G9Q37_18370</name>
</gene>
<dbReference type="InterPro" id="IPR014729">
    <property type="entry name" value="Rossmann-like_a/b/a_fold"/>
</dbReference>
<dbReference type="AlphaFoldDB" id="A0A6G8ILC4"/>
<name>A0A6G8ILC4_9BURK</name>
<dbReference type="CDD" id="cd01996">
    <property type="entry name" value="AANH_WbpG-like"/>
    <property type="match status" value="1"/>
</dbReference>
<protein>
    <submittedName>
        <fullName evidence="1">N-acetyl sugar amidotransferase</fullName>
    </submittedName>
</protein>
<evidence type="ECO:0000313" key="1">
    <source>
        <dbReference type="EMBL" id="QIM53984.1"/>
    </source>
</evidence>
<evidence type="ECO:0000313" key="2">
    <source>
        <dbReference type="Proteomes" id="UP000503162"/>
    </source>
</evidence>
<dbReference type="EMBL" id="CP049989">
    <property type="protein sequence ID" value="QIM53984.1"/>
    <property type="molecule type" value="Genomic_DNA"/>
</dbReference>
<dbReference type="InterPro" id="IPR020022">
    <property type="entry name" value="N-acetyl_sugar_amidoTrfase"/>
</dbReference>
<dbReference type="SUPFAM" id="SSF52402">
    <property type="entry name" value="Adenine nucleotide alpha hydrolases-like"/>
    <property type="match status" value="1"/>
</dbReference>